<dbReference type="Pfam" id="PF02661">
    <property type="entry name" value="Fic"/>
    <property type="match status" value="1"/>
</dbReference>
<dbReference type="GO" id="GO:0003700">
    <property type="term" value="F:DNA-binding transcription factor activity"/>
    <property type="evidence" value="ECO:0007669"/>
    <property type="project" value="InterPro"/>
</dbReference>
<dbReference type="Proteomes" id="UP000176504">
    <property type="component" value="Unassembled WGS sequence"/>
</dbReference>
<keyword evidence="1" id="KW-0805">Transcription regulation</keyword>
<dbReference type="PROSITE" id="PS51459">
    <property type="entry name" value="FIDO"/>
    <property type="match status" value="1"/>
</dbReference>
<evidence type="ECO:0000313" key="6">
    <source>
        <dbReference type="Proteomes" id="UP000176504"/>
    </source>
</evidence>
<dbReference type="Pfam" id="PF08220">
    <property type="entry name" value="HTH_DeoR"/>
    <property type="match status" value="1"/>
</dbReference>
<organism evidence="5 6">
    <name type="scientific">candidate division WWE3 bacterium RIFCSPLOWO2_01_FULL_41_18</name>
    <dbReference type="NCBI Taxonomy" id="1802625"/>
    <lineage>
        <taxon>Bacteria</taxon>
        <taxon>Katanobacteria</taxon>
    </lineage>
</organism>
<evidence type="ECO:0000256" key="3">
    <source>
        <dbReference type="PIRSR" id="PIRSR640198-3"/>
    </source>
</evidence>
<name>A0A1F4VGB0_UNCKA</name>
<feature type="domain" description="Fido" evidence="4">
    <location>
        <begin position="100"/>
        <end position="245"/>
    </location>
</feature>
<gene>
    <name evidence="5" type="ORF">A3A78_01750</name>
</gene>
<evidence type="ECO:0000256" key="2">
    <source>
        <dbReference type="ARBA" id="ARBA00023163"/>
    </source>
</evidence>
<evidence type="ECO:0000313" key="5">
    <source>
        <dbReference type="EMBL" id="OGC55743.1"/>
    </source>
</evidence>
<accession>A0A1F4VGB0</accession>
<dbReference type="InterPro" id="IPR003812">
    <property type="entry name" value="Fido"/>
</dbReference>
<dbReference type="PANTHER" id="PTHR13504:SF38">
    <property type="entry name" value="FIDO DOMAIN-CONTAINING PROTEIN"/>
    <property type="match status" value="1"/>
</dbReference>
<dbReference type="Gene3D" id="1.10.3290.10">
    <property type="entry name" value="Fido-like domain"/>
    <property type="match status" value="1"/>
</dbReference>
<dbReference type="InterPro" id="IPR001034">
    <property type="entry name" value="DeoR_HTH"/>
</dbReference>
<dbReference type="EMBL" id="MEVI01000001">
    <property type="protein sequence ID" value="OGC55743.1"/>
    <property type="molecule type" value="Genomic_DNA"/>
</dbReference>
<evidence type="ECO:0000259" key="4">
    <source>
        <dbReference type="PROSITE" id="PS51459"/>
    </source>
</evidence>
<comment type="caution">
    <text evidence="5">The sequence shown here is derived from an EMBL/GenBank/DDBJ whole genome shotgun (WGS) entry which is preliminary data.</text>
</comment>
<keyword evidence="2" id="KW-0804">Transcription</keyword>
<evidence type="ECO:0000256" key="1">
    <source>
        <dbReference type="ARBA" id="ARBA00023015"/>
    </source>
</evidence>
<dbReference type="SUPFAM" id="SSF46785">
    <property type="entry name" value="Winged helix' DNA-binding domain"/>
    <property type="match status" value="1"/>
</dbReference>
<dbReference type="PANTHER" id="PTHR13504">
    <property type="entry name" value="FIDO DOMAIN-CONTAINING PROTEIN DDB_G0283145"/>
    <property type="match status" value="1"/>
</dbReference>
<dbReference type="InterPro" id="IPR036388">
    <property type="entry name" value="WH-like_DNA-bd_sf"/>
</dbReference>
<reference evidence="5 6" key="1">
    <citation type="journal article" date="2016" name="Nat. Commun.">
        <title>Thousands of microbial genomes shed light on interconnected biogeochemical processes in an aquifer system.</title>
        <authorList>
            <person name="Anantharaman K."/>
            <person name="Brown C.T."/>
            <person name="Hug L.A."/>
            <person name="Sharon I."/>
            <person name="Castelle C.J."/>
            <person name="Probst A.J."/>
            <person name="Thomas B.C."/>
            <person name="Singh A."/>
            <person name="Wilkins M.J."/>
            <person name="Karaoz U."/>
            <person name="Brodie E.L."/>
            <person name="Williams K.H."/>
            <person name="Hubbard S.S."/>
            <person name="Banfield J.F."/>
        </authorList>
    </citation>
    <scope>NUCLEOTIDE SEQUENCE [LARGE SCALE GENOMIC DNA]</scope>
</reference>
<dbReference type="InterPro" id="IPR036597">
    <property type="entry name" value="Fido-like_dom_sf"/>
</dbReference>
<dbReference type="SUPFAM" id="SSF140931">
    <property type="entry name" value="Fic-like"/>
    <property type="match status" value="1"/>
</dbReference>
<sequence length="339" mass="38899">MYFPEFSITTNILNNIGKIEASKALIEHLPLFPAWENSLQLEAKIKNAFHANHFEGNSLNFDHVKGFFNGRDVTQVNKRGLKEIENYQKALNLIPLDLSIDEQTLKSFHKILLRDIAPENKTGIYRTTVFLGSSNLEVPKPDEILAQLRSFFTWFGGSDALELPAPLRSAILYFEILRISPFETENKKIAGLITNLNLRQSGYDNKNLLAFEGHFDESQTAFNSIIRSTQNQEGDITRWLEYFLSGLANEFMRMKEKILNLSKDNKVREVAGMTPLNERQERIIEYLSDYGNLKNKDFIKLFPEVSEDTILRDLKDLIAKNLIIKTGSTKSSRYSPVRT</sequence>
<dbReference type="AlphaFoldDB" id="A0A1F4VGB0"/>
<dbReference type="InterPro" id="IPR040198">
    <property type="entry name" value="Fido_containing"/>
</dbReference>
<protein>
    <recommendedName>
        <fullName evidence="4">Fido domain-containing protein</fullName>
    </recommendedName>
</protein>
<dbReference type="Gene3D" id="1.10.10.10">
    <property type="entry name" value="Winged helix-like DNA-binding domain superfamily/Winged helix DNA-binding domain"/>
    <property type="match status" value="1"/>
</dbReference>
<dbReference type="InterPro" id="IPR036390">
    <property type="entry name" value="WH_DNA-bd_sf"/>
</dbReference>
<feature type="site" description="Important for autoinhibition of adenylyltransferase activity" evidence="3">
    <location>
        <position position="55"/>
    </location>
</feature>
<proteinExistence type="predicted"/>